<dbReference type="Proteomes" id="UP000257127">
    <property type="component" value="Unassembled WGS sequence"/>
</dbReference>
<proteinExistence type="predicted"/>
<dbReference type="PROSITE" id="PS51257">
    <property type="entry name" value="PROKAR_LIPOPROTEIN"/>
    <property type="match status" value="1"/>
</dbReference>
<dbReference type="EMBL" id="QURB01000003">
    <property type="protein sequence ID" value="RFC54674.1"/>
    <property type="molecule type" value="Genomic_DNA"/>
</dbReference>
<dbReference type="RefSeq" id="WP_116880508.1">
    <property type="nucleotide sequence ID" value="NZ_QURB01000003.1"/>
</dbReference>
<dbReference type="OrthoDB" id="907411at2"/>
<dbReference type="AlphaFoldDB" id="A0A3E1EYP5"/>
<name>A0A3E1EYP5_9FLAO</name>
<accession>A0A3E1EYP5</accession>
<evidence type="ECO:0000313" key="1">
    <source>
        <dbReference type="EMBL" id="RFC54674.1"/>
    </source>
</evidence>
<organism evidence="1 2">
    <name type="scientific">Brumimicrobium aurantiacum</name>
    <dbReference type="NCBI Taxonomy" id="1737063"/>
    <lineage>
        <taxon>Bacteria</taxon>
        <taxon>Pseudomonadati</taxon>
        <taxon>Bacteroidota</taxon>
        <taxon>Flavobacteriia</taxon>
        <taxon>Flavobacteriales</taxon>
        <taxon>Crocinitomicaceae</taxon>
        <taxon>Brumimicrobium</taxon>
    </lineage>
</organism>
<sequence length="522" mass="57423">MKFNFTFLLLVVLLSIGCRKNETSWKSDWVVPLIKDSLVIKDYVNDSTLAINNDQSIQIIAERSLVNLDLTSLVEIPDTSIEQTFTINFPSLTLNPGTSFVDEIKEHEFDLGETALTNVRVENGKANIRIENPIASTGVFHVTLPGVVKNGSVFTHTENVPGGTMANPGIANLELDLTGYSIDMTGETGQLYNLLQSKMRISTDPNGSAITVTNQDVFKTIVSFENLTFDYAKGYFGNIIFSDTNTVDVDFLKNIVGGAINLEDLNLELIIQNGIKVRAKGEISQFESVNYNGTSVSLDHPYFNQEFIINPATGSWSSISPSELNFLFDQSTGNLEAFLENIGSQYNLGYAIELNPLGNTSSGNDVLYPESRLGIELKADFPLKLGADSLTLRDTFDIDFKNDSKLLRVESGDLILQTTNTFPFGAEVKLELIDEYGAFLAKINSTGSVLPAQTNVSNDAHEPIENELRFNVEESIVNVLPETKSIVVTATFSSTTFNNNKVYANAALHLLLMSELKLKSQL</sequence>
<keyword evidence="2" id="KW-1185">Reference proteome</keyword>
<evidence type="ECO:0000313" key="2">
    <source>
        <dbReference type="Proteomes" id="UP000257127"/>
    </source>
</evidence>
<protein>
    <submittedName>
        <fullName evidence="1">Uncharacterized protein</fullName>
    </submittedName>
</protein>
<gene>
    <name evidence="1" type="ORF">DXU93_06710</name>
</gene>
<reference evidence="1 2" key="1">
    <citation type="submission" date="2018-08" db="EMBL/GenBank/DDBJ databases">
        <title>The draft genome squence of Brumimicrobium sp. N62.</title>
        <authorList>
            <person name="Du Z.-J."/>
            <person name="Luo H.-R."/>
        </authorList>
    </citation>
    <scope>NUCLEOTIDE SEQUENCE [LARGE SCALE GENOMIC DNA]</scope>
    <source>
        <strain evidence="1 2">N62</strain>
    </source>
</reference>
<comment type="caution">
    <text evidence="1">The sequence shown here is derived from an EMBL/GenBank/DDBJ whole genome shotgun (WGS) entry which is preliminary data.</text>
</comment>